<keyword evidence="1" id="KW-0472">Membrane</keyword>
<feature type="transmembrane region" description="Helical" evidence="1">
    <location>
        <begin position="7"/>
        <end position="27"/>
    </location>
</feature>
<dbReference type="EMBL" id="JH793779">
    <property type="protein sequence ID" value="ELQ44628.1"/>
    <property type="molecule type" value="Genomic_DNA"/>
</dbReference>
<accession>A0AA97P9S3</accession>
<dbReference type="AlphaFoldDB" id="A0AA97P9S3"/>
<keyword evidence="1" id="KW-1133">Transmembrane helix</keyword>
<evidence type="ECO:0000313" key="2">
    <source>
        <dbReference type="EMBL" id="ELQ44628.1"/>
    </source>
</evidence>
<keyword evidence="1" id="KW-0812">Transmembrane</keyword>
<dbReference type="SMR" id="A0AA97P9S3"/>
<gene>
    <name evidence="2" type="ORF">OOU_Y34scaffold00071g44</name>
</gene>
<dbReference type="Proteomes" id="UP000011086">
    <property type="component" value="Unassembled WGS sequence"/>
</dbReference>
<organism evidence="2">
    <name type="scientific">Pyricularia oryzae (strain Y34)</name>
    <name type="common">Rice blast fungus</name>
    <name type="synonym">Magnaporthe oryzae</name>
    <dbReference type="NCBI Taxonomy" id="1143189"/>
    <lineage>
        <taxon>Eukaryota</taxon>
        <taxon>Fungi</taxon>
        <taxon>Dikarya</taxon>
        <taxon>Ascomycota</taxon>
        <taxon>Pezizomycotina</taxon>
        <taxon>Sordariomycetes</taxon>
        <taxon>Sordariomycetidae</taxon>
        <taxon>Magnaporthales</taxon>
        <taxon>Pyriculariaceae</taxon>
        <taxon>Pyricularia</taxon>
    </lineage>
</organism>
<proteinExistence type="predicted"/>
<evidence type="ECO:0000256" key="1">
    <source>
        <dbReference type="SAM" id="Phobius"/>
    </source>
</evidence>
<protein>
    <submittedName>
        <fullName evidence="2">Uncharacterized protein</fullName>
    </submittedName>
</protein>
<sequence length="55" mass="5792">MVKQNDVIAIIIIILFIVLAGISFGIYKLVSMARSSVSVTSSSSTGSTSLVDDDQ</sequence>
<reference evidence="2" key="1">
    <citation type="journal article" date="2012" name="PLoS Genet.">
        <title>Comparative analysis of the genomes of two field isolates of the rice blast fungus Magnaporthe oryzae.</title>
        <authorList>
            <person name="Xue M."/>
            <person name="Yang J."/>
            <person name="Li Z."/>
            <person name="Hu S."/>
            <person name="Yao N."/>
            <person name="Dean R.A."/>
            <person name="Zhao W."/>
            <person name="Shen M."/>
            <person name="Zhang H."/>
            <person name="Li C."/>
            <person name="Liu L."/>
            <person name="Cao L."/>
            <person name="Xu X."/>
            <person name="Xing Y."/>
            <person name="Hsiang T."/>
            <person name="Zhang Z."/>
            <person name="Xu J.R."/>
            <person name="Peng Y.L."/>
        </authorList>
    </citation>
    <scope>NUCLEOTIDE SEQUENCE</scope>
    <source>
        <strain evidence="2">Y34</strain>
    </source>
</reference>
<name>A0AA97P9S3_PYRO3</name>